<proteinExistence type="predicted"/>
<reference evidence="1 2" key="1">
    <citation type="journal article" date="2019" name="Int. J. Syst. Evol. Microbiol.">
        <title>The Global Catalogue of Microorganisms (GCM) 10K type strain sequencing project: providing services to taxonomists for standard genome sequencing and annotation.</title>
        <authorList>
            <consortium name="The Broad Institute Genomics Platform"/>
            <consortium name="The Broad Institute Genome Sequencing Center for Infectious Disease"/>
            <person name="Wu L."/>
            <person name="Ma J."/>
        </authorList>
    </citation>
    <scope>NUCLEOTIDE SEQUENCE [LARGE SCALE GENOMIC DNA]</scope>
    <source>
        <strain evidence="1 2">XZGYJ-43</strain>
    </source>
</reference>
<accession>A0ABD5Z7D1</accession>
<dbReference type="GO" id="GO:0016874">
    <property type="term" value="F:ligase activity"/>
    <property type="evidence" value="ECO:0007669"/>
    <property type="project" value="UniProtKB-KW"/>
</dbReference>
<dbReference type="AlphaFoldDB" id="A0ABD5Z7D1"/>
<comment type="caution">
    <text evidence="1">The sequence shown here is derived from an EMBL/GenBank/DDBJ whole genome shotgun (WGS) entry which is preliminary data.</text>
</comment>
<gene>
    <name evidence="1" type="ORF">ACFQJ9_16965</name>
</gene>
<protein>
    <submittedName>
        <fullName evidence="1">2'-5' RNA ligase family protein</fullName>
    </submittedName>
</protein>
<dbReference type="RefSeq" id="WP_382217935.1">
    <property type="nucleotide sequence ID" value="NZ_CP122312.1"/>
</dbReference>
<sequence>MYSVNVPVPQAVRSLAADLRPALSDFERIRQRPTLLCKRLPAENRREYLDAERRARRALDGLPPFAVRIDGIDVFEDPPSGTAPVVYLSVTSPGLDEAHRRLVDEFGAIDGLEGEDFVPHVTLARQYDGGPVYREDPTDRLRRKEIDPIEWDATELQFYDASYGERIDSVSLPA</sequence>
<evidence type="ECO:0000313" key="1">
    <source>
        <dbReference type="EMBL" id="MFC7201077.1"/>
    </source>
</evidence>
<dbReference type="Proteomes" id="UP001596447">
    <property type="component" value="Unassembled WGS sequence"/>
</dbReference>
<dbReference type="InterPro" id="IPR009097">
    <property type="entry name" value="Cyclic_Pdiesterase"/>
</dbReference>
<organism evidence="1 2">
    <name type="scientific">Halospeciosus flavus</name>
    <dbReference type="NCBI Taxonomy" id="3032283"/>
    <lineage>
        <taxon>Archaea</taxon>
        <taxon>Methanobacteriati</taxon>
        <taxon>Methanobacteriota</taxon>
        <taxon>Stenosarchaea group</taxon>
        <taxon>Halobacteria</taxon>
        <taxon>Halobacteriales</taxon>
        <taxon>Halobacteriaceae</taxon>
        <taxon>Halospeciosus</taxon>
    </lineage>
</organism>
<dbReference type="Gene3D" id="3.90.1140.10">
    <property type="entry name" value="Cyclic phosphodiesterase"/>
    <property type="match status" value="1"/>
</dbReference>
<name>A0ABD5Z7D1_9EURY</name>
<keyword evidence="1" id="KW-0436">Ligase</keyword>
<dbReference type="Pfam" id="PF13563">
    <property type="entry name" value="2_5_RNA_ligase2"/>
    <property type="match status" value="1"/>
</dbReference>
<evidence type="ECO:0000313" key="2">
    <source>
        <dbReference type="Proteomes" id="UP001596447"/>
    </source>
</evidence>
<dbReference type="EMBL" id="JBHTAR010000011">
    <property type="protein sequence ID" value="MFC7201077.1"/>
    <property type="molecule type" value="Genomic_DNA"/>
</dbReference>
<keyword evidence="2" id="KW-1185">Reference proteome</keyword>
<dbReference type="SUPFAM" id="SSF55144">
    <property type="entry name" value="LigT-like"/>
    <property type="match status" value="1"/>
</dbReference>